<protein>
    <submittedName>
        <fullName evidence="2">DUF4147 domain-containing protein</fullName>
    </submittedName>
</protein>
<evidence type="ECO:0000313" key="2">
    <source>
        <dbReference type="EMBL" id="TYB30239.1"/>
    </source>
</evidence>
<dbReference type="Pfam" id="PF13660">
    <property type="entry name" value="DUF4147"/>
    <property type="match status" value="1"/>
</dbReference>
<dbReference type="PANTHER" id="PTHR12227:SF0">
    <property type="entry name" value="GLYCERATE KINASE"/>
    <property type="match status" value="1"/>
</dbReference>
<dbReference type="AlphaFoldDB" id="A0A5D0MI22"/>
<dbReference type="Gene3D" id="3.40.50.10180">
    <property type="entry name" value="Glycerate kinase, MOFRL-like N-terminal domain"/>
    <property type="match status" value="1"/>
</dbReference>
<dbReference type="InterPro" id="IPR025286">
    <property type="entry name" value="MOFRL_assoc_dom"/>
</dbReference>
<gene>
    <name evidence="2" type="ORF">FXF47_10225</name>
</gene>
<comment type="caution">
    <text evidence="2">The sequence shown here is derived from an EMBL/GenBank/DDBJ whole genome shotgun (WGS) entry which is preliminary data.</text>
</comment>
<dbReference type="PANTHER" id="PTHR12227">
    <property type="entry name" value="GLYCERATE KINASE"/>
    <property type="match status" value="1"/>
</dbReference>
<feature type="domain" description="MOFRL-associated" evidence="1">
    <location>
        <begin position="8"/>
        <end position="102"/>
    </location>
</feature>
<feature type="non-terminal residue" evidence="2">
    <location>
        <position position="102"/>
    </location>
</feature>
<dbReference type="SUPFAM" id="SSF82544">
    <property type="entry name" value="GckA/TtuD-like"/>
    <property type="match status" value="1"/>
</dbReference>
<dbReference type="EMBL" id="VSIX01000169">
    <property type="protein sequence ID" value="TYB30239.1"/>
    <property type="molecule type" value="Genomic_DNA"/>
</dbReference>
<dbReference type="GO" id="GO:0005737">
    <property type="term" value="C:cytoplasm"/>
    <property type="evidence" value="ECO:0007669"/>
    <property type="project" value="TreeGrafter"/>
</dbReference>
<keyword evidence="3" id="KW-1185">Reference proteome</keyword>
<proteinExistence type="predicted"/>
<accession>A0A5D0MI22</accession>
<dbReference type="Proteomes" id="UP000324143">
    <property type="component" value="Unassembled WGS sequence"/>
</dbReference>
<dbReference type="GO" id="GO:0008887">
    <property type="term" value="F:glycerate kinase activity"/>
    <property type="evidence" value="ECO:0007669"/>
    <property type="project" value="InterPro"/>
</dbReference>
<reference evidence="2" key="1">
    <citation type="submission" date="2019-08" db="EMBL/GenBank/DDBJ databases">
        <title>Genomic characterization of a novel candidate phylum (ARYD3) from a high temperature, high salinity tertiary oil reservoir in north central Oklahoma, USA.</title>
        <authorList>
            <person name="Youssef N.H."/>
            <person name="Yadav A."/>
            <person name="Elshahed M.S."/>
        </authorList>
    </citation>
    <scope>NUCLEOTIDE SEQUENCE [LARGE SCALE GENOMIC DNA]</scope>
    <source>
        <strain evidence="2">ARYD3</strain>
    </source>
</reference>
<dbReference type="InterPro" id="IPR038614">
    <property type="entry name" value="GK_N_sf"/>
</dbReference>
<evidence type="ECO:0000259" key="1">
    <source>
        <dbReference type="Pfam" id="PF13660"/>
    </source>
</evidence>
<organism evidence="2 3">
    <name type="scientific">Candidatus Mcinerneyibacterium aminivorans</name>
    <dbReference type="NCBI Taxonomy" id="2703815"/>
    <lineage>
        <taxon>Bacteria</taxon>
        <taxon>Candidatus Macinerneyibacteriota</taxon>
        <taxon>Candidatus Mcinerneyibacteria</taxon>
        <taxon>Candidatus Mcinerneyibacteriales</taxon>
        <taxon>Candidatus Mcinerneyibacteriaceae</taxon>
        <taxon>Candidatus Mcinerneyibacterium</taxon>
    </lineage>
</organism>
<name>A0A5D0MI22_9BACT</name>
<sequence length="102" mass="11676">MKPKRKHLESIFLEGVRRAYPYDIIKSSVCLVENVLKIDMENFHLKEDISNYDKIFVIGAGKATATMAKAMEEILKDKITRGLISVKYGHTADLEKIEYIEA</sequence>
<dbReference type="InterPro" id="IPR039760">
    <property type="entry name" value="MOFRL_protein"/>
</dbReference>
<evidence type="ECO:0000313" key="3">
    <source>
        <dbReference type="Proteomes" id="UP000324143"/>
    </source>
</evidence>